<evidence type="ECO:0000256" key="3">
    <source>
        <dbReference type="ARBA" id="ARBA00023163"/>
    </source>
</evidence>
<dbReference type="RefSeq" id="WP_188568073.1">
    <property type="nucleotide sequence ID" value="NZ_BMED01000005.1"/>
</dbReference>
<accession>A0A916UV93</accession>
<reference evidence="6" key="1">
    <citation type="journal article" date="2014" name="Int. J. Syst. Evol. Microbiol.">
        <title>Complete genome sequence of Corynebacterium casei LMG S-19264T (=DSM 44701T), isolated from a smear-ripened cheese.</title>
        <authorList>
            <consortium name="US DOE Joint Genome Institute (JGI-PGF)"/>
            <person name="Walter F."/>
            <person name="Albersmeier A."/>
            <person name="Kalinowski J."/>
            <person name="Ruckert C."/>
        </authorList>
    </citation>
    <scope>NUCLEOTIDE SEQUENCE</scope>
    <source>
        <strain evidence="6">CGMCC 1.10998</strain>
    </source>
</reference>
<feature type="domain" description="HTH tetR-type" evidence="5">
    <location>
        <begin position="4"/>
        <end position="64"/>
    </location>
</feature>
<evidence type="ECO:0000313" key="7">
    <source>
        <dbReference type="Proteomes" id="UP000637423"/>
    </source>
</evidence>
<reference evidence="6" key="2">
    <citation type="submission" date="2020-09" db="EMBL/GenBank/DDBJ databases">
        <authorList>
            <person name="Sun Q."/>
            <person name="Zhou Y."/>
        </authorList>
    </citation>
    <scope>NUCLEOTIDE SEQUENCE</scope>
    <source>
        <strain evidence="6">CGMCC 1.10998</strain>
    </source>
</reference>
<evidence type="ECO:0000256" key="2">
    <source>
        <dbReference type="ARBA" id="ARBA00023125"/>
    </source>
</evidence>
<dbReference type="InterPro" id="IPR011075">
    <property type="entry name" value="TetR_C"/>
</dbReference>
<dbReference type="InterPro" id="IPR001647">
    <property type="entry name" value="HTH_TetR"/>
</dbReference>
<comment type="caution">
    <text evidence="6">The sequence shown here is derived from an EMBL/GenBank/DDBJ whole genome shotgun (WGS) entry which is preliminary data.</text>
</comment>
<keyword evidence="7" id="KW-1185">Reference proteome</keyword>
<dbReference type="Pfam" id="PF00440">
    <property type="entry name" value="TetR_N"/>
    <property type="match status" value="1"/>
</dbReference>
<dbReference type="GO" id="GO:0003677">
    <property type="term" value="F:DNA binding"/>
    <property type="evidence" value="ECO:0007669"/>
    <property type="project" value="UniProtKB-UniRule"/>
</dbReference>
<feature type="DNA-binding region" description="H-T-H motif" evidence="4">
    <location>
        <begin position="27"/>
        <end position="46"/>
    </location>
</feature>
<evidence type="ECO:0000256" key="1">
    <source>
        <dbReference type="ARBA" id="ARBA00023015"/>
    </source>
</evidence>
<dbReference type="Pfam" id="PF16925">
    <property type="entry name" value="TetR_C_13"/>
    <property type="match status" value="1"/>
</dbReference>
<keyword evidence="2 4" id="KW-0238">DNA-binding</keyword>
<organism evidence="6 7">
    <name type="scientific">Undibacterium terreum</name>
    <dbReference type="NCBI Taxonomy" id="1224302"/>
    <lineage>
        <taxon>Bacteria</taxon>
        <taxon>Pseudomonadati</taxon>
        <taxon>Pseudomonadota</taxon>
        <taxon>Betaproteobacteria</taxon>
        <taxon>Burkholderiales</taxon>
        <taxon>Oxalobacteraceae</taxon>
        <taxon>Undibacterium</taxon>
    </lineage>
</organism>
<dbReference type="PANTHER" id="PTHR47506">
    <property type="entry name" value="TRANSCRIPTIONAL REGULATORY PROTEIN"/>
    <property type="match status" value="1"/>
</dbReference>
<dbReference type="AlphaFoldDB" id="A0A916UV93"/>
<dbReference type="Proteomes" id="UP000637423">
    <property type="component" value="Unassembled WGS sequence"/>
</dbReference>
<sequence length="190" mass="20944">MKKQNVRDLIFEAGMNSFHGMGFNACSVQDITSAAGVPKGSFYNHFDSKEALGAEIVDRYRENSKLAVLLADQSVAPGRRLQEYFTALNQRYGKSQFARGCLLGNFGMELSDQSELIREHTAAAFAQWSSELESVVAEAQAAGEMPDELSAAELASFLLNSWEGAVMRAKIDKSRTPLDIFMKFALAPYL</sequence>
<dbReference type="EMBL" id="BMED01000005">
    <property type="protein sequence ID" value="GGC90140.1"/>
    <property type="molecule type" value="Genomic_DNA"/>
</dbReference>
<dbReference type="PROSITE" id="PS50977">
    <property type="entry name" value="HTH_TETR_2"/>
    <property type="match status" value="1"/>
</dbReference>
<dbReference type="InterPro" id="IPR009057">
    <property type="entry name" value="Homeodomain-like_sf"/>
</dbReference>
<name>A0A916UV93_9BURK</name>
<dbReference type="SUPFAM" id="SSF46689">
    <property type="entry name" value="Homeodomain-like"/>
    <property type="match status" value="1"/>
</dbReference>
<evidence type="ECO:0000256" key="4">
    <source>
        <dbReference type="PROSITE-ProRule" id="PRU00335"/>
    </source>
</evidence>
<dbReference type="InterPro" id="IPR036271">
    <property type="entry name" value="Tet_transcr_reg_TetR-rel_C_sf"/>
</dbReference>
<keyword evidence="1" id="KW-0805">Transcription regulation</keyword>
<gene>
    <name evidence="6" type="ORF">GCM10011396_41690</name>
</gene>
<dbReference type="PRINTS" id="PR00455">
    <property type="entry name" value="HTHTETR"/>
</dbReference>
<protein>
    <submittedName>
        <fullName evidence="6">Transcriptional regulator</fullName>
    </submittedName>
</protein>
<dbReference type="Gene3D" id="1.10.357.10">
    <property type="entry name" value="Tetracycline Repressor, domain 2"/>
    <property type="match status" value="1"/>
</dbReference>
<dbReference type="SUPFAM" id="SSF48498">
    <property type="entry name" value="Tetracyclin repressor-like, C-terminal domain"/>
    <property type="match status" value="1"/>
</dbReference>
<evidence type="ECO:0000259" key="5">
    <source>
        <dbReference type="PROSITE" id="PS50977"/>
    </source>
</evidence>
<dbReference type="PANTHER" id="PTHR47506:SF6">
    <property type="entry name" value="HTH-TYPE TRANSCRIPTIONAL REPRESSOR NEMR"/>
    <property type="match status" value="1"/>
</dbReference>
<proteinExistence type="predicted"/>
<keyword evidence="3" id="KW-0804">Transcription</keyword>
<evidence type="ECO:0000313" key="6">
    <source>
        <dbReference type="EMBL" id="GGC90140.1"/>
    </source>
</evidence>